<organism evidence="1 2">
    <name type="scientific">Pleurotus eryngii</name>
    <name type="common">Boletus of the steppes</name>
    <dbReference type="NCBI Taxonomy" id="5323"/>
    <lineage>
        <taxon>Eukaryota</taxon>
        <taxon>Fungi</taxon>
        <taxon>Dikarya</taxon>
        <taxon>Basidiomycota</taxon>
        <taxon>Agaricomycotina</taxon>
        <taxon>Agaricomycetes</taxon>
        <taxon>Agaricomycetidae</taxon>
        <taxon>Agaricales</taxon>
        <taxon>Pleurotineae</taxon>
        <taxon>Pleurotaceae</taxon>
        <taxon>Pleurotus</taxon>
    </lineage>
</organism>
<dbReference type="Proteomes" id="UP000807025">
    <property type="component" value="Unassembled WGS sequence"/>
</dbReference>
<evidence type="ECO:0000313" key="2">
    <source>
        <dbReference type="Proteomes" id="UP000807025"/>
    </source>
</evidence>
<evidence type="ECO:0000313" key="1">
    <source>
        <dbReference type="EMBL" id="KAF9496332.1"/>
    </source>
</evidence>
<sequence>MARDARDGYDDRMIGSVVAYTDAATRGWLIKVVPALPTTSGAVQPPPCSRYVSLWMLNKIKAISHFERTGCGASSVARLQRVHATRECRNDSDSIFDAVEPPPCEAPKARGREETCYLDFALGLQFELGRLDSSDEFGASRTPSVEMMNIQGVHTTTASGALPSALYLSTGAYNRPAVLTSGRPTFLVINPFEGSEGLPGTRIPMLTLMLLFDHITNLAFAAPVSFWLLALIFSRGRARTFHVLGKPPTPPLLVPSRWFWLIVDLLEDASYFSLHTITCLNLLLTGGRLSLDSGLVRAYYETRRPHVYGIRRMNPPLPRREVGSRPSVEDSGWLLISSRTGCIVEASWLTLPFAICATVRLLLLLSASTICQAACLRVTDARYSAGRGIPRRKQLVPSFTRRNENHNTAEPESRLACTKSQRRYVLTLAKCQRGPLIKIEQQVATILGRQDPGSEAIDDGQGYKFRRCYAELLGEPESEKAEKAKTEKDVEVGPSLEGEGEVNQVIVVLWGILGDVPRYQRVGIPPAIDAPSLLGLEVQAYITVVVLQRVEAQKMIAARTSFSVVDGATVLMHHVPARPHSSLASLCLRVGSSPLLRRNGRIVHP</sequence>
<dbReference type="AlphaFoldDB" id="A0A9P5ZXK9"/>
<protein>
    <submittedName>
        <fullName evidence="1">Uncharacterized protein</fullName>
    </submittedName>
</protein>
<name>A0A9P5ZXK9_PLEER</name>
<reference evidence="1" key="1">
    <citation type="submission" date="2020-11" db="EMBL/GenBank/DDBJ databases">
        <authorList>
            <consortium name="DOE Joint Genome Institute"/>
            <person name="Ahrendt S."/>
            <person name="Riley R."/>
            <person name="Andreopoulos W."/>
            <person name="Labutti K."/>
            <person name="Pangilinan J."/>
            <person name="Ruiz-Duenas F.J."/>
            <person name="Barrasa J.M."/>
            <person name="Sanchez-Garcia M."/>
            <person name="Camarero S."/>
            <person name="Miyauchi S."/>
            <person name="Serrano A."/>
            <person name="Linde D."/>
            <person name="Babiker R."/>
            <person name="Drula E."/>
            <person name="Ayuso-Fernandez I."/>
            <person name="Pacheco R."/>
            <person name="Padilla G."/>
            <person name="Ferreira P."/>
            <person name="Barriuso J."/>
            <person name="Kellner H."/>
            <person name="Castanera R."/>
            <person name="Alfaro M."/>
            <person name="Ramirez L."/>
            <person name="Pisabarro A.G."/>
            <person name="Kuo A."/>
            <person name="Tritt A."/>
            <person name="Lipzen A."/>
            <person name="He G."/>
            <person name="Yan M."/>
            <person name="Ng V."/>
            <person name="Cullen D."/>
            <person name="Martin F."/>
            <person name="Rosso M.-N."/>
            <person name="Henrissat B."/>
            <person name="Hibbett D."/>
            <person name="Martinez A.T."/>
            <person name="Grigoriev I.V."/>
        </authorList>
    </citation>
    <scope>NUCLEOTIDE SEQUENCE</scope>
    <source>
        <strain evidence="1">ATCC 90797</strain>
    </source>
</reference>
<gene>
    <name evidence="1" type="ORF">BDN71DRAFT_1430291</name>
</gene>
<comment type="caution">
    <text evidence="1">The sequence shown here is derived from an EMBL/GenBank/DDBJ whole genome shotgun (WGS) entry which is preliminary data.</text>
</comment>
<proteinExistence type="predicted"/>
<dbReference type="EMBL" id="MU154553">
    <property type="protein sequence ID" value="KAF9496332.1"/>
    <property type="molecule type" value="Genomic_DNA"/>
</dbReference>
<keyword evidence="2" id="KW-1185">Reference proteome</keyword>
<accession>A0A9P5ZXK9</accession>